<name>A0A0C2TBQ8_AMAMK</name>
<protein>
    <submittedName>
        <fullName evidence="1">Uncharacterized protein</fullName>
    </submittedName>
</protein>
<gene>
    <name evidence="1" type="ORF">M378DRAFT_637951</name>
</gene>
<sequence>MQLSGCSMYVLAVLNEFDSLIRVRGRFQKYDNQAQLKRLMVSLSRNNNQYVPFLPSYWQPCEFSGRFLFIIIMKLTSGKSVRG</sequence>
<dbReference type="AlphaFoldDB" id="A0A0C2TBQ8"/>
<evidence type="ECO:0000313" key="2">
    <source>
        <dbReference type="Proteomes" id="UP000054549"/>
    </source>
</evidence>
<proteinExistence type="predicted"/>
<keyword evidence="2" id="KW-1185">Reference proteome</keyword>
<reference evidence="1 2" key="1">
    <citation type="submission" date="2014-04" db="EMBL/GenBank/DDBJ databases">
        <title>Evolutionary Origins and Diversification of the Mycorrhizal Mutualists.</title>
        <authorList>
            <consortium name="DOE Joint Genome Institute"/>
            <consortium name="Mycorrhizal Genomics Consortium"/>
            <person name="Kohler A."/>
            <person name="Kuo A."/>
            <person name="Nagy L.G."/>
            <person name="Floudas D."/>
            <person name="Copeland A."/>
            <person name="Barry K.W."/>
            <person name="Cichocki N."/>
            <person name="Veneault-Fourrey C."/>
            <person name="LaButti K."/>
            <person name="Lindquist E.A."/>
            <person name="Lipzen A."/>
            <person name="Lundell T."/>
            <person name="Morin E."/>
            <person name="Murat C."/>
            <person name="Riley R."/>
            <person name="Ohm R."/>
            <person name="Sun H."/>
            <person name="Tunlid A."/>
            <person name="Henrissat B."/>
            <person name="Grigoriev I.V."/>
            <person name="Hibbett D.S."/>
            <person name="Martin F."/>
        </authorList>
    </citation>
    <scope>NUCLEOTIDE SEQUENCE [LARGE SCALE GENOMIC DNA]</scope>
    <source>
        <strain evidence="1 2">Koide BX008</strain>
    </source>
</reference>
<dbReference type="Proteomes" id="UP000054549">
    <property type="component" value="Unassembled WGS sequence"/>
</dbReference>
<dbReference type="InParanoid" id="A0A0C2TBQ8"/>
<organism evidence="1 2">
    <name type="scientific">Amanita muscaria (strain Koide BX008)</name>
    <dbReference type="NCBI Taxonomy" id="946122"/>
    <lineage>
        <taxon>Eukaryota</taxon>
        <taxon>Fungi</taxon>
        <taxon>Dikarya</taxon>
        <taxon>Basidiomycota</taxon>
        <taxon>Agaricomycotina</taxon>
        <taxon>Agaricomycetes</taxon>
        <taxon>Agaricomycetidae</taxon>
        <taxon>Agaricales</taxon>
        <taxon>Pluteineae</taxon>
        <taxon>Amanitaceae</taxon>
        <taxon>Amanita</taxon>
    </lineage>
</organism>
<dbReference type="EMBL" id="KN818252">
    <property type="protein sequence ID" value="KIL64159.1"/>
    <property type="molecule type" value="Genomic_DNA"/>
</dbReference>
<dbReference type="HOGENOM" id="CLU_2542084_0_0_1"/>
<evidence type="ECO:0000313" key="1">
    <source>
        <dbReference type="EMBL" id="KIL64159.1"/>
    </source>
</evidence>
<accession>A0A0C2TBQ8</accession>